<evidence type="ECO:0000313" key="3">
    <source>
        <dbReference type="Proteomes" id="UP000663792"/>
    </source>
</evidence>
<dbReference type="CDD" id="cd11614">
    <property type="entry name" value="SAF_CpaB_FlgA_like"/>
    <property type="match status" value="1"/>
</dbReference>
<proteinExistence type="predicted"/>
<dbReference type="Proteomes" id="UP000663792">
    <property type="component" value="Unassembled WGS sequence"/>
</dbReference>
<accession>A0A938Y8X3</accession>
<evidence type="ECO:0000259" key="1">
    <source>
        <dbReference type="SMART" id="SM00858"/>
    </source>
</evidence>
<dbReference type="SMART" id="SM00858">
    <property type="entry name" value="SAF"/>
    <property type="match status" value="1"/>
</dbReference>
<name>A0A938Y8X3_9ACTN</name>
<sequence length="193" mass="19503">MIVGLVLVVTAVVVGAQVIGASNRTVAVWSIDRDLAEGTVLQADDLVQVDVNLGSVGPRYLTAATAPPVGRPVSRPLRAGELLAAADLGRAPEGRVVVVAVSPDRMPPGVTHGSVVDLYLTRGGQTPGDPAETELVQSAVSVQSVSAPSAGGLSAATSNRYQVAVLLPPDPADALIRTLPGGEPILALVQDAA</sequence>
<gene>
    <name evidence="2" type="ORF">JL106_13070</name>
</gene>
<dbReference type="Pfam" id="PF08666">
    <property type="entry name" value="SAF"/>
    <property type="match status" value="1"/>
</dbReference>
<dbReference type="RefSeq" id="WP_205261151.1">
    <property type="nucleotide sequence ID" value="NZ_JAERWK010000016.1"/>
</dbReference>
<reference evidence="2" key="1">
    <citation type="submission" date="2021-01" db="EMBL/GenBank/DDBJ databases">
        <title>YIM 132084 draft genome.</title>
        <authorList>
            <person name="An D."/>
        </authorList>
    </citation>
    <scope>NUCLEOTIDE SEQUENCE</scope>
    <source>
        <strain evidence="2">YIM 132084</strain>
    </source>
</reference>
<dbReference type="EMBL" id="JAERWK010000016">
    <property type="protein sequence ID" value="MBM9468211.1"/>
    <property type="molecule type" value="Genomic_DNA"/>
</dbReference>
<evidence type="ECO:0000313" key="2">
    <source>
        <dbReference type="EMBL" id="MBM9468211.1"/>
    </source>
</evidence>
<dbReference type="InterPro" id="IPR013974">
    <property type="entry name" value="SAF"/>
</dbReference>
<organism evidence="2 3">
    <name type="scientific">Nakamurella leprariae</name>
    <dbReference type="NCBI Taxonomy" id="2803911"/>
    <lineage>
        <taxon>Bacteria</taxon>
        <taxon>Bacillati</taxon>
        <taxon>Actinomycetota</taxon>
        <taxon>Actinomycetes</taxon>
        <taxon>Nakamurellales</taxon>
        <taxon>Nakamurellaceae</taxon>
        <taxon>Nakamurella</taxon>
    </lineage>
</organism>
<feature type="domain" description="SAF" evidence="1">
    <location>
        <begin position="26"/>
        <end position="89"/>
    </location>
</feature>
<comment type="caution">
    <text evidence="2">The sequence shown here is derived from an EMBL/GenBank/DDBJ whole genome shotgun (WGS) entry which is preliminary data.</text>
</comment>
<keyword evidence="3" id="KW-1185">Reference proteome</keyword>
<dbReference type="AlphaFoldDB" id="A0A938Y8X3"/>
<protein>
    <submittedName>
        <fullName evidence="2">SAF domain-containing protein</fullName>
    </submittedName>
</protein>